<evidence type="ECO:0000256" key="3">
    <source>
        <dbReference type="ARBA" id="ARBA00022553"/>
    </source>
</evidence>
<dbReference type="NCBIfam" id="TIGR01132">
    <property type="entry name" value="pgm"/>
    <property type="match status" value="1"/>
</dbReference>
<comment type="cofactor">
    <cofactor evidence="1">
        <name>Mg(2+)</name>
        <dbReference type="ChEBI" id="CHEBI:18420"/>
    </cofactor>
</comment>
<evidence type="ECO:0000256" key="5">
    <source>
        <dbReference type="ARBA" id="ARBA00022842"/>
    </source>
</evidence>
<evidence type="ECO:0000256" key="6">
    <source>
        <dbReference type="ARBA" id="ARBA00023235"/>
    </source>
</evidence>
<gene>
    <name evidence="11" type="ORF">A2438_07430</name>
</gene>
<name>A0A1F4UA39_UNCSA</name>
<keyword evidence="5" id="KW-0460">Magnesium</keyword>
<dbReference type="InterPro" id="IPR036900">
    <property type="entry name" value="A-D-PHexomutase_C_sf"/>
</dbReference>
<dbReference type="Pfam" id="PF00408">
    <property type="entry name" value="PGM_PMM_IV"/>
    <property type="match status" value="1"/>
</dbReference>
<evidence type="ECO:0000259" key="7">
    <source>
        <dbReference type="Pfam" id="PF00408"/>
    </source>
</evidence>
<dbReference type="InterPro" id="IPR005843">
    <property type="entry name" value="A-D-PHexomutase_C"/>
</dbReference>
<sequence>MAVHALAGQRAPREMLVNVPRLVSSYYAPQGQLGKVEFGTSGHRGSSLKGTFNELHIAATTQAICEYRKGQNITGPLFIGFDTHALSEPAFRTAIEVLVANGVEVVVHKGDEYTPTPVISHLILGHNKGRTEQLADGIIITPSHNGPQDGGFKYNPPHGGPADVDATKWIENRANRIMDPFSLTPAIAKTFYDTSRQMVTERDFISPFVEGLATVVDMEAIRQSGIKIGVDPMGGSGVHFWAPIAERYGLQNLEIVNPYVDPTFGFMTLDSDGTIRMDCSSPYAMASLIGLASKYDIAWGNDTDFDRHGIVCRPDGLMNPNHYLSVAIWYLLQNRPGWSANVKIGKTLVSSSMIDKVVAGLGKQLYEVPVGFKWFVQGLLDGSVAFGGEESAGASFLRMDGTTWTTDKDGFALTLLSAEILAKTGKTPGEIYRQILVPQYGEPFYKRADGPITDEQKKILKALQPSSITATTLAGLGIANIMTTAPGNGASIGGVKVVLADGSWFALRPSGTEPKMKLYIESFGGEALWNKIFEEAPRLIFG</sequence>
<reference evidence="11 12" key="1">
    <citation type="journal article" date="2016" name="Nat. Commun.">
        <title>Thousands of microbial genomes shed light on interconnected biogeochemical processes in an aquifer system.</title>
        <authorList>
            <person name="Anantharaman K."/>
            <person name="Brown C.T."/>
            <person name="Hug L.A."/>
            <person name="Sharon I."/>
            <person name="Castelle C.J."/>
            <person name="Probst A.J."/>
            <person name="Thomas B.C."/>
            <person name="Singh A."/>
            <person name="Wilkins M.J."/>
            <person name="Karaoz U."/>
            <person name="Brodie E.L."/>
            <person name="Williams K.H."/>
            <person name="Hubbard S.S."/>
            <person name="Banfield J.F."/>
        </authorList>
    </citation>
    <scope>NUCLEOTIDE SEQUENCE [LARGE SCALE GENOMIC DNA]</scope>
</reference>
<dbReference type="InterPro" id="IPR005852">
    <property type="entry name" value="PGM_a-D-Glc-sp"/>
</dbReference>
<evidence type="ECO:0000313" key="11">
    <source>
        <dbReference type="EMBL" id="OGC41153.1"/>
    </source>
</evidence>
<evidence type="ECO:0000313" key="12">
    <source>
        <dbReference type="Proteomes" id="UP000179242"/>
    </source>
</evidence>
<dbReference type="InterPro" id="IPR005845">
    <property type="entry name" value="A-D-PHexomutase_a/b/a-II"/>
</dbReference>
<dbReference type="EMBL" id="MEUJ01000001">
    <property type="protein sequence ID" value="OGC41153.1"/>
    <property type="molecule type" value="Genomic_DNA"/>
</dbReference>
<dbReference type="InterPro" id="IPR005846">
    <property type="entry name" value="A-D-PHexomutase_a/b/a-III"/>
</dbReference>
<feature type="domain" description="Alpha-D-phosphohexomutase C-terminal" evidence="7">
    <location>
        <begin position="489"/>
        <end position="530"/>
    </location>
</feature>
<dbReference type="Gene3D" id="3.40.120.10">
    <property type="entry name" value="Alpha-D-Glucose-1,6-Bisphosphate, subunit A, domain 3"/>
    <property type="match status" value="3"/>
</dbReference>
<accession>A0A1F4UA39</accession>
<dbReference type="AlphaFoldDB" id="A0A1F4UA39"/>
<evidence type="ECO:0000259" key="9">
    <source>
        <dbReference type="Pfam" id="PF02879"/>
    </source>
</evidence>
<dbReference type="PANTHER" id="PTHR45745">
    <property type="entry name" value="PHOSPHOMANNOMUTASE 45A"/>
    <property type="match status" value="1"/>
</dbReference>
<dbReference type="InterPro" id="IPR005844">
    <property type="entry name" value="A-D-PHexomutase_a/b/a-I"/>
</dbReference>
<comment type="similarity">
    <text evidence="2">Belongs to the phosphohexose mutase family.</text>
</comment>
<dbReference type="Gene3D" id="3.30.310.50">
    <property type="entry name" value="Alpha-D-phosphohexomutase, C-terminal domain"/>
    <property type="match status" value="1"/>
</dbReference>
<dbReference type="Pfam" id="PF02880">
    <property type="entry name" value="PGM_PMM_III"/>
    <property type="match status" value="1"/>
</dbReference>
<feature type="domain" description="Alpha-D-phosphohexomutase alpha/beta/alpha" evidence="10">
    <location>
        <begin position="319"/>
        <end position="434"/>
    </location>
</feature>
<organism evidence="11 12">
    <name type="scientific">candidate division WOR-1 bacterium RIFOXYC2_FULL_46_14</name>
    <dbReference type="NCBI Taxonomy" id="1802587"/>
    <lineage>
        <taxon>Bacteria</taxon>
        <taxon>Bacillati</taxon>
        <taxon>Saganbacteria</taxon>
    </lineage>
</organism>
<evidence type="ECO:0000259" key="8">
    <source>
        <dbReference type="Pfam" id="PF02878"/>
    </source>
</evidence>
<evidence type="ECO:0000256" key="4">
    <source>
        <dbReference type="ARBA" id="ARBA00022723"/>
    </source>
</evidence>
<keyword evidence="6" id="KW-0413">Isomerase</keyword>
<evidence type="ECO:0000256" key="2">
    <source>
        <dbReference type="ARBA" id="ARBA00010231"/>
    </source>
</evidence>
<dbReference type="Proteomes" id="UP000179242">
    <property type="component" value="Unassembled WGS sequence"/>
</dbReference>
<dbReference type="InterPro" id="IPR016055">
    <property type="entry name" value="A-D-PHexomutase_a/b/a-I/II/III"/>
</dbReference>
<dbReference type="PANTHER" id="PTHR45745:SF1">
    <property type="entry name" value="PHOSPHOGLUCOMUTASE 2B-RELATED"/>
    <property type="match status" value="1"/>
</dbReference>
<proteinExistence type="inferred from homology"/>
<dbReference type="GO" id="GO:0005975">
    <property type="term" value="P:carbohydrate metabolic process"/>
    <property type="evidence" value="ECO:0007669"/>
    <property type="project" value="InterPro"/>
</dbReference>
<keyword evidence="4" id="KW-0479">Metal-binding</keyword>
<dbReference type="GO" id="GO:0006166">
    <property type="term" value="P:purine ribonucleoside salvage"/>
    <property type="evidence" value="ECO:0007669"/>
    <property type="project" value="TreeGrafter"/>
</dbReference>
<keyword evidence="3" id="KW-0597">Phosphoprotein</keyword>
<evidence type="ECO:0000259" key="10">
    <source>
        <dbReference type="Pfam" id="PF02880"/>
    </source>
</evidence>
<dbReference type="Pfam" id="PF02879">
    <property type="entry name" value="PGM_PMM_II"/>
    <property type="match status" value="1"/>
</dbReference>
<dbReference type="GO" id="GO:0008973">
    <property type="term" value="F:phosphopentomutase activity"/>
    <property type="evidence" value="ECO:0007669"/>
    <property type="project" value="TreeGrafter"/>
</dbReference>
<feature type="domain" description="Alpha-D-phosphohexomutase alpha/beta/alpha" evidence="9">
    <location>
        <begin position="207"/>
        <end position="313"/>
    </location>
</feature>
<protein>
    <submittedName>
        <fullName evidence="11">Phosphoglucomutase, alpha-D-glucose phosphate-specific</fullName>
    </submittedName>
</protein>
<feature type="domain" description="Alpha-D-phosphohexomutase alpha/beta/alpha" evidence="8">
    <location>
        <begin position="36"/>
        <end position="177"/>
    </location>
</feature>
<dbReference type="Pfam" id="PF02878">
    <property type="entry name" value="PGM_PMM_I"/>
    <property type="match status" value="1"/>
</dbReference>
<dbReference type="SUPFAM" id="SSF55957">
    <property type="entry name" value="Phosphoglucomutase, C-terminal domain"/>
    <property type="match status" value="1"/>
</dbReference>
<comment type="caution">
    <text evidence="11">The sequence shown here is derived from an EMBL/GenBank/DDBJ whole genome shotgun (WGS) entry which is preliminary data.</text>
</comment>
<dbReference type="SUPFAM" id="SSF53738">
    <property type="entry name" value="Phosphoglucomutase, first 3 domains"/>
    <property type="match status" value="3"/>
</dbReference>
<dbReference type="GO" id="GO:0046872">
    <property type="term" value="F:metal ion binding"/>
    <property type="evidence" value="ECO:0007669"/>
    <property type="project" value="UniProtKB-KW"/>
</dbReference>
<evidence type="ECO:0000256" key="1">
    <source>
        <dbReference type="ARBA" id="ARBA00001946"/>
    </source>
</evidence>
<dbReference type="GO" id="GO:0004614">
    <property type="term" value="F:phosphoglucomutase activity"/>
    <property type="evidence" value="ECO:0007669"/>
    <property type="project" value="InterPro"/>
</dbReference>